<dbReference type="InterPro" id="IPR036737">
    <property type="entry name" value="OmpA-like_sf"/>
</dbReference>
<keyword evidence="3" id="KW-0998">Cell outer membrane</keyword>
<organism evidence="6 7">
    <name type="scientific">Sinisalibacter aestuarii</name>
    <dbReference type="NCBI Taxonomy" id="2949426"/>
    <lineage>
        <taxon>Bacteria</taxon>
        <taxon>Pseudomonadati</taxon>
        <taxon>Pseudomonadota</taxon>
        <taxon>Alphaproteobacteria</taxon>
        <taxon>Rhodobacterales</taxon>
        <taxon>Roseobacteraceae</taxon>
        <taxon>Sinisalibacter</taxon>
    </lineage>
</organism>
<dbReference type="PANTHER" id="PTHR30329:SF21">
    <property type="entry name" value="LIPOPROTEIN YIAD-RELATED"/>
    <property type="match status" value="1"/>
</dbReference>
<comment type="caution">
    <text evidence="6">The sequence shown here is derived from an EMBL/GenBank/DDBJ whole genome shotgun (WGS) entry which is preliminary data.</text>
</comment>
<reference evidence="6" key="1">
    <citation type="journal article" date="2023" name="Int. J. Syst. Evol. Microbiol.">
        <title>Sinisalibacter aestuarii sp. nov., isolated from estuarine sediment of the Arakawa River.</title>
        <authorList>
            <person name="Arafat S.T."/>
            <person name="Hirano S."/>
            <person name="Sato A."/>
            <person name="Takeuchi K."/>
            <person name="Yasuda T."/>
            <person name="Terahara T."/>
            <person name="Hamada M."/>
            <person name="Kobayashi T."/>
        </authorList>
    </citation>
    <scope>NUCLEOTIDE SEQUENCE</scope>
    <source>
        <strain evidence="6">B-399</strain>
    </source>
</reference>
<feature type="domain" description="OmpA-like" evidence="5">
    <location>
        <begin position="189"/>
        <end position="307"/>
    </location>
</feature>
<dbReference type="CDD" id="cd07185">
    <property type="entry name" value="OmpA_C-like"/>
    <property type="match status" value="1"/>
</dbReference>
<dbReference type="EMBL" id="BROH01000008">
    <property type="protein sequence ID" value="GKY88784.1"/>
    <property type="molecule type" value="Genomic_DNA"/>
</dbReference>
<evidence type="ECO:0000256" key="4">
    <source>
        <dbReference type="PROSITE-ProRule" id="PRU00473"/>
    </source>
</evidence>
<evidence type="ECO:0000256" key="1">
    <source>
        <dbReference type="ARBA" id="ARBA00004442"/>
    </source>
</evidence>
<dbReference type="InterPro" id="IPR050330">
    <property type="entry name" value="Bact_OuterMem_StrucFunc"/>
</dbReference>
<evidence type="ECO:0000313" key="7">
    <source>
        <dbReference type="Proteomes" id="UP001144205"/>
    </source>
</evidence>
<dbReference type="PANTHER" id="PTHR30329">
    <property type="entry name" value="STATOR ELEMENT OF FLAGELLAR MOTOR COMPLEX"/>
    <property type="match status" value="1"/>
</dbReference>
<dbReference type="InterPro" id="IPR006665">
    <property type="entry name" value="OmpA-like"/>
</dbReference>
<evidence type="ECO:0000256" key="2">
    <source>
        <dbReference type="ARBA" id="ARBA00023136"/>
    </source>
</evidence>
<keyword evidence="2 4" id="KW-0472">Membrane</keyword>
<keyword evidence="7" id="KW-1185">Reference proteome</keyword>
<dbReference type="Gene3D" id="3.30.1330.60">
    <property type="entry name" value="OmpA-like domain"/>
    <property type="match status" value="1"/>
</dbReference>
<dbReference type="PROSITE" id="PS51123">
    <property type="entry name" value="OMPA_2"/>
    <property type="match status" value="1"/>
</dbReference>
<dbReference type="Proteomes" id="UP001144205">
    <property type="component" value="Unassembled WGS sequence"/>
</dbReference>
<dbReference type="SUPFAM" id="SSF103088">
    <property type="entry name" value="OmpA-like"/>
    <property type="match status" value="1"/>
</dbReference>
<protein>
    <submittedName>
        <fullName evidence="6">Membrane protein</fullName>
    </submittedName>
</protein>
<gene>
    <name evidence="6" type="ORF">STA1M1_26530</name>
</gene>
<proteinExistence type="predicted"/>
<evidence type="ECO:0000256" key="3">
    <source>
        <dbReference type="ARBA" id="ARBA00023237"/>
    </source>
</evidence>
<evidence type="ECO:0000313" key="6">
    <source>
        <dbReference type="EMBL" id="GKY88784.1"/>
    </source>
</evidence>
<dbReference type="Pfam" id="PF00691">
    <property type="entry name" value="OmpA"/>
    <property type="match status" value="1"/>
</dbReference>
<dbReference type="InterPro" id="IPR006664">
    <property type="entry name" value="OMP_bac"/>
</dbReference>
<comment type="subcellular location">
    <subcellularLocation>
        <location evidence="1">Cell outer membrane</location>
    </subcellularLocation>
</comment>
<accession>A0ABQ5LUX1</accession>
<dbReference type="PRINTS" id="PR01021">
    <property type="entry name" value="OMPADOMAIN"/>
</dbReference>
<evidence type="ECO:0000259" key="5">
    <source>
        <dbReference type="PROSITE" id="PS51123"/>
    </source>
</evidence>
<name>A0ABQ5LUX1_9RHOB</name>
<sequence length="307" mass="32214">MLALAPLAGHAAVISLPSDAELRAETVEAAGTYPLPTGPWQDGSGVAAEAISGKVTRQAWRIGGTGLSSYQILLNLREQLIDQGYAIRFECEAQACGGFDFRYGTEVVGEPDMHVNLGDFHFLSASKAGNAPDHVSLLVSRSASAAFVQLVQVGELEAAPVDVEPMTSTKAEPGTALPAEIEADIGPAMEQVGRFVLADLVFATGSSELGPGQFTSLSELASYLIDHPARRVALVGHTDAEGSLAGNISLSKRRAASVMDRLIGEYGVPAAQLEAEGIGYLAPIASNQTDEGRTRNRRVEAILISTE</sequence>
<dbReference type="RefSeq" id="WP_281842827.1">
    <property type="nucleotide sequence ID" value="NZ_BROH01000008.1"/>
</dbReference>